<dbReference type="EMBL" id="FODN01000009">
    <property type="protein sequence ID" value="SEO62832.1"/>
    <property type="molecule type" value="Genomic_DNA"/>
</dbReference>
<dbReference type="InterPro" id="IPR016181">
    <property type="entry name" value="Acyl_CoA_acyltransferase"/>
</dbReference>
<dbReference type="Gene3D" id="3.40.630.30">
    <property type="match status" value="1"/>
</dbReference>
<accession>A0A1H8R8Y0</accession>
<dbReference type="Proteomes" id="UP000198657">
    <property type="component" value="Unassembled WGS sequence"/>
</dbReference>
<dbReference type="STRING" id="604089.SAMN04487942_3265"/>
<proteinExistence type="predicted"/>
<reference evidence="2" key="1">
    <citation type="submission" date="2016-10" db="EMBL/GenBank/DDBJ databases">
        <authorList>
            <person name="Varghese N."/>
            <person name="Submissions S."/>
        </authorList>
    </citation>
    <scope>NUCLEOTIDE SEQUENCE [LARGE SCALE GENOMIC DNA]</scope>
    <source>
        <strain evidence="2">CGMCC 1.8704</strain>
    </source>
</reference>
<dbReference type="SUPFAM" id="SSF55729">
    <property type="entry name" value="Acyl-CoA N-acyltransferases (Nat)"/>
    <property type="match status" value="1"/>
</dbReference>
<dbReference type="OrthoDB" id="5570877at2"/>
<protein>
    <submittedName>
        <fullName evidence="1">Acetyltransferase (GNAT) domain-containing protein</fullName>
    </submittedName>
</protein>
<dbReference type="GO" id="GO:0016740">
    <property type="term" value="F:transferase activity"/>
    <property type="evidence" value="ECO:0007669"/>
    <property type="project" value="UniProtKB-KW"/>
</dbReference>
<organism evidence="1 2">
    <name type="scientific">Flavobacterium sinopsychrotolerans</name>
    <dbReference type="NCBI Taxonomy" id="604089"/>
    <lineage>
        <taxon>Bacteria</taxon>
        <taxon>Pseudomonadati</taxon>
        <taxon>Bacteroidota</taxon>
        <taxon>Flavobacteriia</taxon>
        <taxon>Flavobacteriales</taxon>
        <taxon>Flavobacteriaceae</taxon>
        <taxon>Flavobacterium</taxon>
    </lineage>
</organism>
<dbReference type="RefSeq" id="WP_091173805.1">
    <property type="nucleotide sequence ID" value="NZ_CBCSFM010000008.1"/>
</dbReference>
<name>A0A1H8R8Y0_9FLAO</name>
<sequence>MNNYLETFTVDNSIFGVKLMDNENEEEIKIFFTLFNECFGERAHLDKEWYNWYYSSNPKGECNNYLLFDVNNAILVGAYGFAKIQYTINLKSNTGVLGVNGMISKKYGRRGLFSKLMTIALNYETKTNLAFSFPHGFNLSSVKGHINCGWSLNENFHFYELISKTPIAKNKKIKILTIDDLSKIEFGLFNKESNFYFNRDKDFIKWRFFERPSKEYIIVGNFVSDQLINGYMILGRYLNKDQKIITQIVDYRVENAEVLENLIKTALVNGAIINLLISEVSENLRIFKKIGFEKKEECYKLMTYPDTIDNMYFEGLLGDFDVV</sequence>
<gene>
    <name evidence="1" type="ORF">SAMN04487942_3265</name>
</gene>
<evidence type="ECO:0000313" key="1">
    <source>
        <dbReference type="EMBL" id="SEO62832.1"/>
    </source>
</evidence>
<keyword evidence="2" id="KW-1185">Reference proteome</keyword>
<keyword evidence="1" id="KW-0808">Transferase</keyword>
<dbReference type="AlphaFoldDB" id="A0A1H8R8Y0"/>
<evidence type="ECO:0000313" key="2">
    <source>
        <dbReference type="Proteomes" id="UP000198657"/>
    </source>
</evidence>